<dbReference type="InterPro" id="IPR008979">
    <property type="entry name" value="Galactose-bd-like_sf"/>
</dbReference>
<dbReference type="InterPro" id="IPR003305">
    <property type="entry name" value="CenC_carb-bd"/>
</dbReference>
<organism evidence="3 4">
    <name type="scientific">Winmispira thermophila (strain ATCC 49972 / DSM 6192 / RI 19.B1)</name>
    <name type="common">Spirochaeta thermophila</name>
    <dbReference type="NCBI Taxonomy" id="665571"/>
    <lineage>
        <taxon>Bacteria</taxon>
        <taxon>Pseudomonadati</taxon>
        <taxon>Spirochaetota</taxon>
        <taxon>Spirochaetia</taxon>
        <taxon>Winmispirales</taxon>
        <taxon>Winmispiraceae</taxon>
        <taxon>Winmispira</taxon>
    </lineage>
</organism>
<reference evidence="3 4" key="2">
    <citation type="journal article" date="2010" name="J. Bacteriol.">
        <title>Genome sequence of the polysaccharide-degrading, thermophilic anaerobe Spirochaeta thermophila DSM 6192.</title>
        <authorList>
            <person name="Angelov A."/>
            <person name="Liebl S."/>
            <person name="Ballschmiter M."/>
            <person name="Bomeke M."/>
            <person name="Lehmann R."/>
            <person name="Liesegang H."/>
            <person name="Daniel R."/>
            <person name="Liebl W."/>
        </authorList>
    </citation>
    <scope>NUCLEOTIDE SEQUENCE [LARGE SCALE GENOMIC DNA]</scope>
    <source>
        <strain evidence="4">ATCC 49972 / DSM 6192 / RI 19.B1</strain>
    </source>
</reference>
<accession>E0RUB7</accession>
<dbReference type="AlphaFoldDB" id="E0RUB7"/>
<dbReference type="RefSeq" id="WP_013314178.1">
    <property type="nucleotide sequence ID" value="NC_014484.1"/>
</dbReference>
<dbReference type="Proteomes" id="UP000001296">
    <property type="component" value="Chromosome"/>
</dbReference>
<dbReference type="eggNOG" id="COG3693">
    <property type="taxonomic scope" value="Bacteria"/>
</dbReference>
<reference key="1">
    <citation type="submission" date="2009-08" db="EMBL/GenBank/DDBJ databases">
        <title>The genome sequence of Spirochaeta thermophila DSM6192.</title>
        <authorList>
            <person name="Angelov A."/>
            <person name="Mientus M."/>
            <person name="Wittenberg S."/>
            <person name="Lehmann R."/>
            <person name="Liesegang H."/>
            <person name="Daniel R."/>
            <person name="Liebl W."/>
        </authorList>
    </citation>
    <scope>NUCLEOTIDE SEQUENCE</scope>
    <source>
        <strain>DSM 6192</strain>
    </source>
</reference>
<gene>
    <name evidence="3" type="ordered locus">STHERM_c13980</name>
</gene>
<dbReference type="SUPFAM" id="SSF49785">
    <property type="entry name" value="Galactose-binding domain-like"/>
    <property type="match status" value="1"/>
</dbReference>
<dbReference type="EMBL" id="CP001698">
    <property type="protein sequence ID" value="ADN02338.1"/>
    <property type="molecule type" value="Genomic_DNA"/>
</dbReference>
<dbReference type="PROSITE" id="PS51257">
    <property type="entry name" value="PROKAR_LIPOPROTEIN"/>
    <property type="match status" value="1"/>
</dbReference>
<dbReference type="HOGENOM" id="CLU_1420674_0_0_12"/>
<protein>
    <recommendedName>
        <fullName evidence="2">CBM-cenC domain-containing protein</fullName>
    </recommendedName>
</protein>
<evidence type="ECO:0000256" key="1">
    <source>
        <dbReference type="ARBA" id="ARBA00022801"/>
    </source>
</evidence>
<dbReference type="Gene3D" id="2.60.120.260">
    <property type="entry name" value="Galactose-binding domain-like"/>
    <property type="match status" value="1"/>
</dbReference>
<dbReference type="PaxDb" id="665571-STHERM_c13980"/>
<dbReference type="CAZy" id="CBM22">
    <property type="family name" value="Carbohydrate-Binding Module Family 22"/>
</dbReference>
<feature type="domain" description="CBM-cenC" evidence="2">
    <location>
        <begin position="47"/>
        <end position="174"/>
    </location>
</feature>
<dbReference type="Pfam" id="PF02018">
    <property type="entry name" value="CBM_4_9"/>
    <property type="match status" value="1"/>
</dbReference>
<evidence type="ECO:0000313" key="3">
    <source>
        <dbReference type="EMBL" id="ADN02338.1"/>
    </source>
</evidence>
<proteinExistence type="predicted"/>
<keyword evidence="1" id="KW-0378">Hydrolase</keyword>
<evidence type="ECO:0000313" key="4">
    <source>
        <dbReference type="Proteomes" id="UP000001296"/>
    </source>
</evidence>
<sequence>MKRALSVLGIILGVMVVLFLAGCEEAGAGGGAEPTPTPTPLSGISWDFEDGTTQGWQGNGGATVEASTEQAAGGTTYSLKITTGDAGWKTAWYYDIENYIQADQSYHYAVWVYQETGSDQQFTLTLKSSDGSNEFYNSVFYQQTVPSGAWTLLEADFSLESATKGQPTDLYIESVTPSITFYVDEIDISPVTQ</sequence>
<dbReference type="GO" id="GO:0016798">
    <property type="term" value="F:hydrolase activity, acting on glycosyl bonds"/>
    <property type="evidence" value="ECO:0007669"/>
    <property type="project" value="InterPro"/>
</dbReference>
<name>E0RUB7_WINT6</name>
<dbReference type="KEGG" id="sta:STHERM_c13980"/>
<evidence type="ECO:0000259" key="2">
    <source>
        <dbReference type="Pfam" id="PF02018"/>
    </source>
</evidence>